<evidence type="ECO:0000256" key="2">
    <source>
        <dbReference type="SAM" id="Phobius"/>
    </source>
</evidence>
<accession>A8I858</accession>
<feature type="domain" description="STAS" evidence="3">
    <location>
        <begin position="62"/>
        <end position="134"/>
    </location>
</feature>
<proteinExistence type="predicted"/>
<dbReference type="Pfam" id="PF01740">
    <property type="entry name" value="STAS"/>
    <property type="match status" value="1"/>
</dbReference>
<dbReference type="InterPro" id="IPR002645">
    <property type="entry name" value="STAS_dom"/>
</dbReference>
<evidence type="ECO:0000313" key="4">
    <source>
        <dbReference type="EMBL" id="BAF88211.1"/>
    </source>
</evidence>
<protein>
    <recommendedName>
        <fullName evidence="3">STAS domain-containing protein</fullName>
    </recommendedName>
</protein>
<evidence type="ECO:0000313" key="5">
    <source>
        <dbReference type="Proteomes" id="UP000000270"/>
    </source>
</evidence>
<dbReference type="InterPro" id="IPR003453">
    <property type="entry name" value="ABC_MlaE_roteobac"/>
</dbReference>
<reference evidence="4 5" key="3">
    <citation type="journal article" date="2008" name="BMC Genomics">
        <title>The genome of the versatile nitrogen fixer Azorhizobium caulinodans ORS571.</title>
        <authorList>
            <person name="Lee KB."/>
            <person name="Backer P.D."/>
            <person name="Aono T."/>
            <person name="Liu CT."/>
            <person name="Suzuki S."/>
            <person name="Suzuki T."/>
            <person name="Kaneko T."/>
            <person name="Yamada M."/>
            <person name="Tabata S."/>
            <person name="Kupfer D.M."/>
            <person name="Najar F.Z."/>
            <person name="Wiley G.B."/>
            <person name="Roe B."/>
            <person name="Binnewies T.T."/>
            <person name="Ussery D.W."/>
            <person name="D'Haeze W."/>
            <person name="Herder J.D."/>
            <person name="Gevers D."/>
            <person name="Vereecke D."/>
            <person name="Holsters M."/>
            <person name="Oyaizu H."/>
        </authorList>
    </citation>
    <scope>NUCLEOTIDE SEQUENCE [LARGE SCALE GENOMIC DNA]</scope>
    <source>
        <strain evidence="5">ATCC 43989 / DSM 5975 / JCM 20966 / LMG 6465 / NBRC 14845 / NCIMB 13405 / ORS 571</strain>
    </source>
</reference>
<dbReference type="PANTHER" id="PTHR30188">
    <property type="entry name" value="ABC TRANSPORTER PERMEASE PROTEIN-RELATED"/>
    <property type="match status" value="1"/>
</dbReference>
<dbReference type="SUPFAM" id="SSF52091">
    <property type="entry name" value="SpoIIaa-like"/>
    <property type="match status" value="1"/>
</dbReference>
<sequence length="408" mass="44371">MLRSRSISTPEGRASMSMGTLVPQATRSTPETRVADASLLDVHAEGDHIKVEGQGAWTSEYADSLEQAVMQVASHYGEAKAVEIDLSRLDRMDTFGALLLERLRRVWQEKGVEPQIVGLNPAYSVLIEEMTRTGREPPPPERKPPGVFERIGREMVVITEDAVSLLNFVGAVVAAFGRVLTRPRSFRFTSMVNQMDRVGFRAMPIIILITFLIGCIIAQQGIFNFRRFGADIYVVDMVGVLVLRELGVLIVSIMIAGRSGSAYTAELGSMRMREEVDALRVMGFDPVEVLVVPRLLALIICLPLLTFVGSMAAMIGGGLVAWFYGGIAPDVFINRLKDAITLAQFEVGMIKAPFMAAIIGVVGCMEGLRVGGSAESLGQHTTASVVKAIFLVIVVDGLFAIFFASIDM</sequence>
<reference evidence="4 5" key="4">
    <citation type="journal article" date="2009" name="Appl. Environ. Microbiol.">
        <title>Comparative genome-wide transcriptional profiling of Azorhizobium caulinodans ORS571 grown under free-living and symbiotic conditions.</title>
        <authorList>
            <person name="Tsukada S."/>
            <person name="Aono T."/>
            <person name="Akiba N."/>
            <person name="Lee KB."/>
            <person name="Liu CT."/>
            <person name="Toyazaki H."/>
            <person name="Oyaizu H."/>
        </authorList>
    </citation>
    <scope>NUCLEOTIDE SEQUENCE [LARGE SCALE GENOMIC DNA]</scope>
    <source>
        <strain evidence="5">ATCC 43989 / DSM 5975 / JCM 20966 / LMG 6465 / NBRC 14845 / NCIMB 13405 / ORS 571</strain>
    </source>
</reference>
<reference evidence="4 5" key="1">
    <citation type="journal article" date="2007" name="Appl. Environ. Microbiol.">
        <title>Rhizobial factors required for stem nodule maturation and maintenance in Sesbania rostrata-Azorhizobium caulinodans ORS571 symbiosis.</title>
        <authorList>
            <person name="Suzuki S."/>
            <person name="Aono T."/>
            <person name="Lee KB."/>
            <person name="Suzuki T."/>
            <person name="Liu CT."/>
            <person name="Miwa H."/>
            <person name="Wakao S."/>
            <person name="Iki T."/>
            <person name="Oyaizu H."/>
        </authorList>
    </citation>
    <scope>NUCLEOTIDE SEQUENCE [LARGE SCALE GENOMIC DNA]</scope>
    <source>
        <strain evidence="5">ATCC 43989 / DSM 5975 / JCM 20966 / LMG 6465 / NBRC 14845 / NCIMB 13405 / ORS 571</strain>
    </source>
</reference>
<dbReference type="eggNOG" id="COG0767">
    <property type="taxonomic scope" value="Bacteria"/>
</dbReference>
<dbReference type="eggNOG" id="COG1366">
    <property type="taxonomic scope" value="Bacteria"/>
</dbReference>
<feature type="transmembrane region" description="Helical" evidence="2">
    <location>
        <begin position="202"/>
        <end position="222"/>
    </location>
</feature>
<comment type="function">
    <text evidence="1">Could be part of an ABC transporter complex.</text>
</comment>
<reference evidence="5" key="2">
    <citation type="submission" date="2007-04" db="EMBL/GenBank/DDBJ databases">
        <title>Complete genome sequence of the nitrogen-fixing bacterium Azorhizobium caulinodans ORS571.</title>
        <authorList>
            <person name="Lee K.B."/>
            <person name="Backer P.D."/>
            <person name="Aono T."/>
            <person name="Liu C.T."/>
            <person name="Suzuki S."/>
            <person name="Suzuki T."/>
            <person name="Kaneko T."/>
            <person name="Yamada M."/>
            <person name="Tabata S."/>
            <person name="Kupfer D.M."/>
            <person name="Najar F.Z."/>
            <person name="Wiley G.B."/>
            <person name="Roe B."/>
            <person name="Binnewies T."/>
            <person name="Ussery D."/>
            <person name="Vereecke D."/>
            <person name="Gevers D."/>
            <person name="Holsters M."/>
            <person name="Oyaizu H."/>
        </authorList>
    </citation>
    <scope>NUCLEOTIDE SEQUENCE [LARGE SCALE GENOMIC DNA]</scope>
    <source>
        <strain evidence="5">ATCC 43989 / DSM 5975 / JCM 20966 / LMG 6465 / NBRC 14845 / NCIMB 13405 / ORS 571</strain>
    </source>
</reference>
<keyword evidence="5" id="KW-1185">Reference proteome</keyword>
<dbReference type="GO" id="GO:0005548">
    <property type="term" value="F:phospholipid transporter activity"/>
    <property type="evidence" value="ECO:0007669"/>
    <property type="project" value="TreeGrafter"/>
</dbReference>
<dbReference type="PANTHER" id="PTHR30188:SF3">
    <property type="entry name" value="ABC TRANSPORTER PERMEASE"/>
    <property type="match status" value="1"/>
</dbReference>
<evidence type="ECO:0000256" key="1">
    <source>
        <dbReference type="ARBA" id="ARBA00003787"/>
    </source>
</evidence>
<feature type="transmembrane region" description="Helical" evidence="2">
    <location>
        <begin position="162"/>
        <end position="181"/>
    </location>
</feature>
<dbReference type="Pfam" id="PF02405">
    <property type="entry name" value="MlaE"/>
    <property type="match status" value="1"/>
</dbReference>
<dbReference type="GO" id="GO:0043190">
    <property type="term" value="C:ATP-binding cassette (ABC) transporter complex"/>
    <property type="evidence" value="ECO:0007669"/>
    <property type="project" value="InterPro"/>
</dbReference>
<dbReference type="InterPro" id="IPR030802">
    <property type="entry name" value="Permease_MalE"/>
</dbReference>
<dbReference type="AlphaFoldDB" id="A8I858"/>
<dbReference type="NCBIfam" id="TIGR00056">
    <property type="entry name" value="MlaE family lipid ABC transporter permease subunit"/>
    <property type="match status" value="1"/>
</dbReference>
<dbReference type="KEGG" id="azc:AZC_2213"/>
<organism evidence="4 5">
    <name type="scientific">Azorhizobium caulinodans (strain ATCC 43989 / DSM 5975 / JCM 20966 / LMG 6465 / NBRC 14845 / NCIMB 13405 / ORS 571)</name>
    <dbReference type="NCBI Taxonomy" id="438753"/>
    <lineage>
        <taxon>Bacteria</taxon>
        <taxon>Pseudomonadati</taxon>
        <taxon>Pseudomonadota</taxon>
        <taxon>Alphaproteobacteria</taxon>
        <taxon>Hyphomicrobiales</taxon>
        <taxon>Xanthobacteraceae</taxon>
        <taxon>Azorhizobium</taxon>
    </lineage>
</organism>
<dbReference type="STRING" id="438753.AZC_2213"/>
<keyword evidence="2" id="KW-0812">Transmembrane</keyword>
<gene>
    <name evidence="4" type="ordered locus">AZC_2213</name>
</gene>
<name>A8I858_AZOC5</name>
<dbReference type="Proteomes" id="UP000000270">
    <property type="component" value="Chromosome"/>
</dbReference>
<keyword evidence="2" id="KW-1133">Transmembrane helix</keyword>
<dbReference type="InterPro" id="IPR036513">
    <property type="entry name" value="STAS_dom_sf"/>
</dbReference>
<keyword evidence="2" id="KW-0472">Membrane</keyword>
<reference evidence="4 5" key="5">
    <citation type="journal article" date="2010" name="Appl. Environ. Microbiol.">
        <title>phrR-like gene praR of Azorhizobium caulinodans ORS571 is essential for symbiosis with Sesbania rostrata and is involved in expression of reb genes.</title>
        <authorList>
            <person name="Akiba N."/>
            <person name="Aono T."/>
            <person name="Toyazaki H."/>
            <person name="Sato S."/>
            <person name="Oyaizu H."/>
        </authorList>
    </citation>
    <scope>NUCLEOTIDE SEQUENCE [LARGE SCALE GENOMIC DNA]</scope>
    <source>
        <strain evidence="5">ATCC 43989 / DSM 5975 / JCM 20966 / LMG 6465 / NBRC 14845 / NCIMB 13405 / ORS 571</strain>
    </source>
</reference>
<dbReference type="PROSITE" id="PS50801">
    <property type="entry name" value="STAS"/>
    <property type="match status" value="1"/>
</dbReference>
<dbReference type="HOGENOM" id="CLU_045686_0_0_5"/>
<feature type="transmembrane region" description="Helical" evidence="2">
    <location>
        <begin position="384"/>
        <end position="406"/>
    </location>
</feature>
<feature type="transmembrane region" description="Helical" evidence="2">
    <location>
        <begin position="311"/>
        <end position="333"/>
    </location>
</feature>
<reference evidence="4 5" key="6">
    <citation type="journal article" date="2011" name="Appl. Environ. Microbiol.">
        <title>Involvement of the azorhizobial chromosome partition gene (parA) in the onset of bacteroid differentiation during Sesbania rostrata stem nodule development.</title>
        <authorList>
            <person name="Liu CT."/>
            <person name="Lee KB."/>
            <person name="Wang YS."/>
            <person name="Peng MH."/>
            <person name="Lee KT."/>
            <person name="Suzuki S."/>
            <person name="Suzuki T."/>
            <person name="Oyaizu H."/>
        </authorList>
    </citation>
    <scope>NUCLEOTIDE SEQUENCE [LARGE SCALE GENOMIC DNA]</scope>
    <source>
        <strain evidence="5">ATCC 43989 / DSM 5975 / JCM 20966 / LMG 6465 / NBRC 14845 / NCIMB 13405 / ORS 571</strain>
    </source>
</reference>
<dbReference type="Gene3D" id="3.30.750.24">
    <property type="entry name" value="STAS domain"/>
    <property type="match status" value="1"/>
</dbReference>
<feature type="transmembrane region" description="Helical" evidence="2">
    <location>
        <begin position="234"/>
        <end position="257"/>
    </location>
</feature>
<evidence type="ECO:0000259" key="3">
    <source>
        <dbReference type="PROSITE" id="PS50801"/>
    </source>
</evidence>
<dbReference type="EMBL" id="AP009384">
    <property type="protein sequence ID" value="BAF88211.1"/>
    <property type="molecule type" value="Genomic_DNA"/>
</dbReference>